<protein>
    <submittedName>
        <fullName evidence="6">Chemotaxis protein</fullName>
    </submittedName>
</protein>
<organism evidence="6 7">
    <name type="scientific">Azospira inquinata</name>
    <dbReference type="NCBI Taxonomy" id="2785627"/>
    <lineage>
        <taxon>Bacteria</taxon>
        <taxon>Pseudomonadati</taxon>
        <taxon>Pseudomonadota</taxon>
        <taxon>Betaproteobacteria</taxon>
        <taxon>Rhodocyclales</taxon>
        <taxon>Rhodocyclaceae</taxon>
        <taxon>Azospira</taxon>
    </lineage>
</organism>
<dbReference type="Proteomes" id="UP000683428">
    <property type="component" value="Chromosome"/>
</dbReference>
<accession>A0A975SNS6</accession>
<evidence type="ECO:0000259" key="5">
    <source>
        <dbReference type="PROSITE" id="PS50111"/>
    </source>
</evidence>
<keyword evidence="4" id="KW-0812">Transmembrane</keyword>
<reference evidence="6" key="1">
    <citation type="submission" date="2020-11" db="EMBL/GenBank/DDBJ databases">
        <title>Azospira inquinata sp. nov.</title>
        <authorList>
            <person name="Moe W.M."/>
            <person name="Mikes M.C."/>
        </authorList>
    </citation>
    <scope>NUCLEOTIDE SEQUENCE</scope>
    <source>
        <strain evidence="6">Azo-3</strain>
    </source>
</reference>
<dbReference type="KEGG" id="aiq:Azoinq_03410"/>
<keyword evidence="1 2" id="KW-0807">Transducer</keyword>
<evidence type="ECO:0000256" key="4">
    <source>
        <dbReference type="SAM" id="Phobius"/>
    </source>
</evidence>
<keyword evidence="4" id="KW-0472">Membrane</keyword>
<keyword evidence="7" id="KW-1185">Reference proteome</keyword>
<evidence type="ECO:0000256" key="2">
    <source>
        <dbReference type="PROSITE-ProRule" id="PRU00284"/>
    </source>
</evidence>
<dbReference type="GO" id="GO:0016020">
    <property type="term" value="C:membrane"/>
    <property type="evidence" value="ECO:0007669"/>
    <property type="project" value="InterPro"/>
</dbReference>
<proteinExistence type="predicted"/>
<evidence type="ECO:0000256" key="1">
    <source>
        <dbReference type="ARBA" id="ARBA00023224"/>
    </source>
</evidence>
<feature type="transmembrane region" description="Helical" evidence="4">
    <location>
        <begin position="12"/>
        <end position="29"/>
    </location>
</feature>
<feature type="transmembrane region" description="Helical" evidence="4">
    <location>
        <begin position="49"/>
        <end position="71"/>
    </location>
</feature>
<dbReference type="PANTHER" id="PTHR32089">
    <property type="entry name" value="METHYL-ACCEPTING CHEMOTAXIS PROTEIN MCPB"/>
    <property type="match status" value="1"/>
</dbReference>
<evidence type="ECO:0000313" key="6">
    <source>
        <dbReference type="EMBL" id="QWT49673.1"/>
    </source>
</evidence>
<dbReference type="EMBL" id="CP064782">
    <property type="protein sequence ID" value="QWT49673.1"/>
    <property type="molecule type" value="Genomic_DNA"/>
</dbReference>
<dbReference type="Pfam" id="PF00015">
    <property type="entry name" value="MCPsignal"/>
    <property type="match status" value="1"/>
</dbReference>
<dbReference type="RefSeq" id="WP_216126086.1">
    <property type="nucleotide sequence ID" value="NZ_CP064782.1"/>
</dbReference>
<name>A0A975SNS6_9RHOO</name>
<gene>
    <name evidence="6" type="ORF">Azoinq_03410</name>
</gene>
<keyword evidence="4" id="KW-1133">Transmembrane helix</keyword>
<dbReference type="PANTHER" id="PTHR32089:SF112">
    <property type="entry name" value="LYSOZYME-LIKE PROTEIN-RELATED"/>
    <property type="match status" value="1"/>
</dbReference>
<evidence type="ECO:0000313" key="7">
    <source>
        <dbReference type="Proteomes" id="UP000683428"/>
    </source>
</evidence>
<evidence type="ECO:0000256" key="3">
    <source>
        <dbReference type="SAM" id="MobiDB-lite"/>
    </source>
</evidence>
<feature type="compositionally biased region" description="Polar residues" evidence="3">
    <location>
        <begin position="398"/>
        <end position="410"/>
    </location>
</feature>
<dbReference type="PROSITE" id="PS50111">
    <property type="entry name" value="CHEMOTAXIS_TRANSDUC_2"/>
    <property type="match status" value="1"/>
</dbReference>
<sequence>MNFRQILKRATVVFFIVAFAAGVTIYLFNDWFDNTFLPAIHVTHPLGDAIGTVLIVAVAYLAQRLASLALYRDYMFGLASQAKQPRTTEITAIHEEVAKELDGVPDYNRVLKKQLEDIVAQTEQAAYQITERLQAVDEVVGHLNSFVAQSSSQSTEMVEASETRIANNQRLIGEMGEYIKNRISEAQQDQERIALVVQRAHSLESLTKLIKDIASQTNLLALNAAIEAARAGEAGRGFAVVADEVRKLSGETENAVVKINHGIKEVADSIEAQFRDKLSNSNLDKEKLALDQFAAQLGDLGTSYAEVMTHQSHVIGTVQDSATALAKTFMDAMASIQFQDVTRQEIEHLILALAHLEQHAQTLAQRLRQADNPDFSFTPLAKHLDQLYDQYVMQQQRETHQQALQGSTTAPAAGTPKIELF</sequence>
<feature type="region of interest" description="Disordered" evidence="3">
    <location>
        <begin position="398"/>
        <end position="421"/>
    </location>
</feature>
<dbReference type="InterPro" id="IPR004089">
    <property type="entry name" value="MCPsignal_dom"/>
</dbReference>
<feature type="domain" description="Methyl-accepting transducer" evidence="5">
    <location>
        <begin position="100"/>
        <end position="271"/>
    </location>
</feature>
<dbReference type="AlphaFoldDB" id="A0A975SNS6"/>
<dbReference type="SMART" id="SM00283">
    <property type="entry name" value="MA"/>
    <property type="match status" value="1"/>
</dbReference>
<dbReference type="GO" id="GO:0007165">
    <property type="term" value="P:signal transduction"/>
    <property type="evidence" value="ECO:0007669"/>
    <property type="project" value="UniProtKB-KW"/>
</dbReference>